<keyword evidence="7 8" id="KW-0472">Membrane</keyword>
<dbReference type="EMBL" id="NFLC01000004">
    <property type="protein sequence ID" value="OUQ11237.1"/>
    <property type="molecule type" value="Genomic_DNA"/>
</dbReference>
<comment type="function">
    <text evidence="8">Probably a riboflavin-binding protein that interacts with the energy-coupling factor (ECF) ABC-transporter complex.</text>
</comment>
<dbReference type="AlphaFoldDB" id="A0A1Y4R121"/>
<evidence type="ECO:0000256" key="7">
    <source>
        <dbReference type="ARBA" id="ARBA00023136"/>
    </source>
</evidence>
<reference evidence="10" key="4">
    <citation type="submission" date="2023-03" db="EMBL/GenBank/DDBJ databases">
        <authorList>
            <person name="Shen W."/>
            <person name="Cai J."/>
        </authorList>
    </citation>
    <scope>NUCLEOTIDE SEQUENCE</scope>
    <source>
        <strain evidence="10">B245-2</strain>
    </source>
</reference>
<gene>
    <name evidence="12" type="ORF">B5E88_03295</name>
    <name evidence="11" type="ORF">HF857_08335</name>
    <name evidence="10" type="ORF">P7H47_02725</name>
</gene>
<dbReference type="PIRSF" id="PIRSF037778">
    <property type="entry name" value="UCP037778_transp_RibU"/>
    <property type="match status" value="1"/>
</dbReference>
<dbReference type="PANTHER" id="PTHR38438:SF1">
    <property type="entry name" value="RIBOFLAVIN TRANSPORTER RIBU"/>
    <property type="match status" value="1"/>
</dbReference>
<name>A0A1Y4R121_9ENTE</name>
<evidence type="ECO:0000256" key="1">
    <source>
        <dbReference type="ARBA" id="ARBA00004651"/>
    </source>
</evidence>
<keyword evidence="4 8" id="KW-1003">Cell membrane</keyword>
<evidence type="ECO:0000313" key="10">
    <source>
        <dbReference type="EMBL" id="MDT2796189.1"/>
    </source>
</evidence>
<keyword evidence="3 8" id="KW-0813">Transport</keyword>
<comment type="subcellular location">
    <subcellularLocation>
        <location evidence="1">Cell membrane</location>
        <topology evidence="1">Multi-pass membrane protein</topology>
    </subcellularLocation>
</comment>
<comment type="caution">
    <text evidence="12">The sequence shown here is derived from an EMBL/GenBank/DDBJ whole genome shotgun (WGS) entry which is preliminary data.</text>
</comment>
<dbReference type="InterPro" id="IPR025720">
    <property type="entry name" value="RibU"/>
</dbReference>
<dbReference type="Gene3D" id="1.10.1760.20">
    <property type="match status" value="1"/>
</dbReference>
<evidence type="ECO:0000313" key="12">
    <source>
        <dbReference type="EMBL" id="OUQ11237.1"/>
    </source>
</evidence>
<feature type="transmembrane region" description="Helical" evidence="9">
    <location>
        <begin position="113"/>
        <end position="133"/>
    </location>
</feature>
<evidence type="ECO:0000256" key="2">
    <source>
        <dbReference type="ARBA" id="ARBA00005540"/>
    </source>
</evidence>
<keyword evidence="5 9" id="KW-0812">Transmembrane</keyword>
<accession>A0A1Y4R121</accession>
<evidence type="ECO:0000313" key="13">
    <source>
        <dbReference type="Proteomes" id="UP000196074"/>
    </source>
</evidence>
<evidence type="ECO:0000256" key="9">
    <source>
        <dbReference type="SAM" id="Phobius"/>
    </source>
</evidence>
<evidence type="ECO:0000313" key="11">
    <source>
        <dbReference type="EMBL" id="NME50226.1"/>
    </source>
</evidence>
<feature type="transmembrane region" description="Helical" evidence="9">
    <location>
        <begin position="153"/>
        <end position="179"/>
    </location>
</feature>
<dbReference type="GO" id="GO:0032217">
    <property type="term" value="F:riboflavin transmembrane transporter activity"/>
    <property type="evidence" value="ECO:0007669"/>
    <property type="project" value="UniProtKB-UniRule"/>
</dbReference>
<evidence type="ECO:0000256" key="6">
    <source>
        <dbReference type="ARBA" id="ARBA00022989"/>
    </source>
</evidence>
<organism evidence="12 13">
    <name type="scientific">Enterococcus cecorum</name>
    <dbReference type="NCBI Taxonomy" id="44008"/>
    <lineage>
        <taxon>Bacteria</taxon>
        <taxon>Bacillati</taxon>
        <taxon>Bacillota</taxon>
        <taxon>Bacilli</taxon>
        <taxon>Lactobacillales</taxon>
        <taxon>Enterococcaceae</taxon>
        <taxon>Enterococcus</taxon>
    </lineage>
</organism>
<evidence type="ECO:0000256" key="5">
    <source>
        <dbReference type="ARBA" id="ARBA00022692"/>
    </source>
</evidence>
<dbReference type="EMBL" id="JARQBI010000004">
    <property type="protein sequence ID" value="MDT2796189.1"/>
    <property type="molecule type" value="Genomic_DNA"/>
</dbReference>
<sequence length="200" mass="21964">MKNSRVQKLVGVAVLAAMALVLQYLAFPILPAFSFLKIDFSDIPVLLSMFLFGPLAGVSTAFIRSFLHLLTTGIADPANMVGDVASFLASMVFALPIYMFFKDAAKKSNRYLGLFVGICSLTIFMSVANYFVITPLYLHFYSLSANQMLGMALSKYIAIGVIPFNIIKGALVSVVFVVLHAKLLPWLSRKTVRKTSVNIH</sequence>
<dbReference type="PANTHER" id="PTHR38438">
    <property type="entry name" value="RIBOFLAVIN TRANSPORTER RIBU"/>
    <property type="match status" value="1"/>
</dbReference>
<dbReference type="Proteomes" id="UP000196074">
    <property type="component" value="Unassembled WGS sequence"/>
</dbReference>
<evidence type="ECO:0000256" key="8">
    <source>
        <dbReference type="PIRNR" id="PIRNR037778"/>
    </source>
</evidence>
<dbReference type="EMBL" id="JABAFV010000013">
    <property type="protein sequence ID" value="NME50226.1"/>
    <property type="molecule type" value="Genomic_DNA"/>
</dbReference>
<proteinExistence type="inferred from homology"/>
<dbReference type="Proteomes" id="UP000588071">
    <property type="component" value="Unassembled WGS sequence"/>
</dbReference>
<reference evidence="13" key="1">
    <citation type="submission" date="2017-04" db="EMBL/GenBank/DDBJ databases">
        <title>Function of individual gut microbiota members based on whole genome sequencing of pure cultures obtained from chicken caecum.</title>
        <authorList>
            <person name="Medvecky M."/>
            <person name="Cejkova D."/>
            <person name="Polansky O."/>
            <person name="Karasova D."/>
            <person name="Kubasova T."/>
            <person name="Cizek A."/>
            <person name="Rychlik I."/>
        </authorList>
    </citation>
    <scope>NUCLEOTIDE SEQUENCE [LARGE SCALE GENOMIC DNA]</scope>
    <source>
        <strain evidence="13">An144</strain>
    </source>
</reference>
<dbReference type="RefSeq" id="WP_060470873.1">
    <property type="nucleotide sequence ID" value="NZ_AP035890.1"/>
</dbReference>
<reference evidence="12" key="2">
    <citation type="journal article" date="2018" name="BMC Genomics">
        <title>Whole genome sequencing and function prediction of 133 gut anaerobes isolated from chicken caecum in pure cultures.</title>
        <authorList>
            <person name="Medvecky M."/>
            <person name="Cejkova D."/>
            <person name="Polansky O."/>
            <person name="Karasova D."/>
            <person name="Kubasova T."/>
            <person name="Cizek A."/>
            <person name="Rychlik I."/>
        </authorList>
    </citation>
    <scope>NUCLEOTIDE SEQUENCE</scope>
    <source>
        <strain evidence="12">An144</strain>
    </source>
</reference>
<dbReference type="Proteomes" id="UP001255696">
    <property type="component" value="Unassembled WGS sequence"/>
</dbReference>
<feature type="transmembrane region" description="Helical" evidence="9">
    <location>
        <begin position="45"/>
        <end position="64"/>
    </location>
</feature>
<evidence type="ECO:0000256" key="3">
    <source>
        <dbReference type="ARBA" id="ARBA00022448"/>
    </source>
</evidence>
<dbReference type="Pfam" id="PF12822">
    <property type="entry name" value="ECF_trnsprt"/>
    <property type="match status" value="1"/>
</dbReference>
<reference evidence="11 14" key="3">
    <citation type="submission" date="2020-04" db="EMBL/GenBank/DDBJ databases">
        <authorList>
            <person name="Hitch T.C.A."/>
            <person name="Wylensek D."/>
            <person name="Clavel T."/>
        </authorList>
    </citation>
    <scope>NUCLEOTIDE SEQUENCE [LARGE SCALE GENOMIC DNA]</scope>
    <source>
        <strain evidence="11 14">WCA-380-WT-3C</strain>
    </source>
</reference>
<evidence type="ECO:0000313" key="14">
    <source>
        <dbReference type="Proteomes" id="UP000588071"/>
    </source>
</evidence>
<keyword evidence="6 9" id="KW-1133">Transmembrane helix</keyword>
<feature type="transmembrane region" description="Helical" evidence="9">
    <location>
        <begin position="84"/>
        <end position="101"/>
    </location>
</feature>
<evidence type="ECO:0000256" key="4">
    <source>
        <dbReference type="ARBA" id="ARBA00022475"/>
    </source>
</evidence>
<dbReference type="GO" id="GO:0005886">
    <property type="term" value="C:plasma membrane"/>
    <property type="evidence" value="ECO:0007669"/>
    <property type="project" value="UniProtKB-SubCell"/>
</dbReference>
<protein>
    <recommendedName>
        <fullName evidence="8">Riboflavin transporter</fullName>
    </recommendedName>
</protein>
<feature type="transmembrane region" description="Helical" evidence="9">
    <location>
        <begin position="12"/>
        <end position="33"/>
    </location>
</feature>
<dbReference type="InterPro" id="IPR024529">
    <property type="entry name" value="ECF_trnsprt_substrate-spec"/>
</dbReference>
<comment type="similarity">
    <text evidence="2 8">Belongs to the prokaryotic riboflavin transporter (P-RFT) (TC 2.A.87) family.</text>
</comment>